<evidence type="ECO:0000313" key="1">
    <source>
        <dbReference type="EMBL" id="RIV97869.1"/>
    </source>
</evidence>
<comment type="caution">
    <text evidence="1">The sequence shown here is derived from an EMBL/GenBank/DDBJ whole genome shotgun (WGS) entry which is preliminary data.</text>
</comment>
<proteinExistence type="predicted"/>
<accession>A0A8B3DEN4</accession>
<reference evidence="1 2" key="1">
    <citation type="submission" date="2018-08" db="EMBL/GenBank/DDBJ databases">
        <title>Vibrio harveyi strains pathogenic to white snook Centropomus viridis Lockington (1877) and potential probiotic bacteria.</title>
        <authorList>
            <person name="Soto-Rodriguez S."/>
            <person name="Gomez-Gil B."/>
            <person name="Lozano-Olvera R."/>
        </authorList>
    </citation>
    <scope>NUCLEOTIDE SEQUENCE [LARGE SCALE GENOMIC DNA]</scope>
    <source>
        <strain evidence="1 2">CAIM 1508</strain>
    </source>
</reference>
<name>A0A8B3DEN4_VIBHA</name>
<sequence length="357" mass="40827">MAQVRPLVITEVMRNSIEIHNFIYHIILKDSEEVDYLSEVTLTGNQTNFFRDMIAEASRGTKYDFIDPDRSSLSLSCQSILSDRSDENFVAESEKIALEFKKQHDKRMADGIVVITTFSMIVNTQRERFIALLKLDYQSVLRQIRDTTDPKKVSFQEISDSLVENKSAIQKRAIINVGTTFDWNVIAVERTKTTAQQDTDTAIGEHYQRFLNVKLKESNSAVTRKLISHTSNWAKKQENLIPSDIKSRVINYLEANDERNVNVDDIRDLVCETDREEESASLKESFNAYMDEVNLSGTQFTAKSNSIPKSERTFRMKTNKNVIISWEGEMKKAGIHKVINGNTVTITIVANKVDIHD</sequence>
<protein>
    <submittedName>
        <fullName evidence="1">Uncharacterized protein</fullName>
    </submittedName>
</protein>
<organism evidence="1 2">
    <name type="scientific">Vibrio harveyi</name>
    <name type="common">Beneckea harveyi</name>
    <dbReference type="NCBI Taxonomy" id="669"/>
    <lineage>
        <taxon>Bacteria</taxon>
        <taxon>Pseudomonadati</taxon>
        <taxon>Pseudomonadota</taxon>
        <taxon>Gammaproteobacteria</taxon>
        <taxon>Vibrionales</taxon>
        <taxon>Vibrionaceae</taxon>
        <taxon>Vibrio</taxon>
    </lineage>
</organism>
<dbReference type="EMBL" id="QOUW02000311">
    <property type="protein sequence ID" value="RIV97869.1"/>
    <property type="molecule type" value="Genomic_DNA"/>
</dbReference>
<evidence type="ECO:0000313" key="2">
    <source>
        <dbReference type="Proteomes" id="UP000253437"/>
    </source>
</evidence>
<dbReference type="AlphaFoldDB" id="A0A8B3DEN4"/>
<dbReference type="RefSeq" id="WP_114093231.1">
    <property type="nucleotide sequence ID" value="NZ_QOUW02000311.1"/>
</dbReference>
<dbReference type="Proteomes" id="UP000253437">
    <property type="component" value="Unassembled WGS sequence"/>
</dbReference>
<gene>
    <name evidence="1" type="ORF">DS957_029135</name>
</gene>